<keyword evidence="3" id="KW-0964">Secreted</keyword>
<evidence type="ECO:0000313" key="18">
    <source>
        <dbReference type="EMBL" id="KAG7529498.1"/>
    </source>
</evidence>
<dbReference type="GO" id="GO:0005576">
    <property type="term" value="C:extracellular region"/>
    <property type="evidence" value="ECO:0007669"/>
    <property type="project" value="UniProtKB-SubCell"/>
</dbReference>
<feature type="compositionally biased region" description="Low complexity" evidence="16">
    <location>
        <begin position="255"/>
        <end position="278"/>
    </location>
</feature>
<evidence type="ECO:0000259" key="17">
    <source>
        <dbReference type="Pfam" id="PF03443"/>
    </source>
</evidence>
<evidence type="ECO:0000256" key="4">
    <source>
        <dbReference type="ARBA" id="ARBA00022723"/>
    </source>
</evidence>
<evidence type="ECO:0000256" key="3">
    <source>
        <dbReference type="ARBA" id="ARBA00022525"/>
    </source>
</evidence>
<sequence>MAKCANDCNGEAGSDLEWFKTHEWGFEPNEDKTRWDTWASSKLAASVATEKDIKLVQPEVNKVHHSFTLPTGLPKGNYLVRDNIIAVVLQDGPEYYPRAFQISLDSDGGELPSITGKFPAIYTDSNNPRNKDVSKYFNTASTAVCDPGSLAYQIPAYEQVTTKNSEHANNVALCPAAAVAGVEASGNTPGGENTPADGQNSTDASFTSASPSGTSSSAQPVDPTVPAFEGNANNGDPAMPSATLEPGAKLPQTLASSDGTTAASSNTAAATSGTAADAPALPTGQSASAAPATGGLDEQAWETCGKIRVNLKSCAYVRF</sequence>
<dbReference type="GO" id="GO:0004497">
    <property type="term" value="F:monooxygenase activity"/>
    <property type="evidence" value="ECO:0007669"/>
    <property type="project" value="UniProtKB-KW"/>
</dbReference>
<dbReference type="EMBL" id="JABELV010000147">
    <property type="protein sequence ID" value="KAG7529498.1"/>
    <property type="molecule type" value="Genomic_DNA"/>
</dbReference>
<accession>A0A8K0JGL0</accession>
<dbReference type="GO" id="GO:0046872">
    <property type="term" value="F:metal ion binding"/>
    <property type="evidence" value="ECO:0007669"/>
    <property type="project" value="UniProtKB-KW"/>
</dbReference>
<dbReference type="InterPro" id="IPR049892">
    <property type="entry name" value="AA9"/>
</dbReference>
<keyword evidence="4" id="KW-0479">Metal-binding</keyword>
<dbReference type="Pfam" id="PF03443">
    <property type="entry name" value="AA9"/>
    <property type="match status" value="1"/>
</dbReference>
<evidence type="ECO:0000256" key="7">
    <source>
        <dbReference type="ARBA" id="ARBA00023002"/>
    </source>
</evidence>
<feature type="compositionally biased region" description="Low complexity" evidence="16">
    <location>
        <begin position="204"/>
        <end position="218"/>
    </location>
</feature>
<dbReference type="InterPro" id="IPR005103">
    <property type="entry name" value="AA9_LPMO"/>
</dbReference>
<comment type="catalytic activity">
    <reaction evidence="14">
        <text>[(1-&gt;4)-beta-D-glucosyl]n+m + reduced acceptor + O2 = 4-dehydro-beta-D-glucosyl-[(1-&gt;4)-beta-D-glucosyl]n-1 + [(1-&gt;4)-beta-D-glucosyl]m + acceptor + H2O.</text>
        <dbReference type="EC" id="1.14.99.56"/>
    </reaction>
</comment>
<evidence type="ECO:0000256" key="14">
    <source>
        <dbReference type="ARBA" id="ARBA00045077"/>
    </source>
</evidence>
<comment type="cofactor">
    <cofactor evidence="1">
        <name>Cu(2+)</name>
        <dbReference type="ChEBI" id="CHEBI:29036"/>
    </cofactor>
</comment>
<dbReference type="Proteomes" id="UP000812966">
    <property type="component" value="Unassembled WGS sequence"/>
</dbReference>
<reference evidence="18" key="1">
    <citation type="submission" date="2020-04" db="EMBL/GenBank/DDBJ databases">
        <title>Analysis of mating type loci in Filobasidium floriforme.</title>
        <authorList>
            <person name="Nowrousian M."/>
        </authorList>
    </citation>
    <scope>NUCLEOTIDE SEQUENCE</scope>
    <source>
        <strain evidence="18">CBS 6242</strain>
    </source>
</reference>
<comment type="subcellular location">
    <subcellularLocation>
        <location evidence="2">Secreted</location>
    </subcellularLocation>
</comment>
<keyword evidence="9" id="KW-0503">Monooxygenase</keyword>
<feature type="domain" description="Auxiliary Activity family 9 catalytic" evidence="17">
    <location>
        <begin position="1"/>
        <end position="127"/>
    </location>
</feature>
<evidence type="ECO:0000256" key="12">
    <source>
        <dbReference type="ARBA" id="ARBA00023326"/>
    </source>
</evidence>
<feature type="region of interest" description="Disordered" evidence="16">
    <location>
        <begin position="184"/>
        <end position="292"/>
    </location>
</feature>
<evidence type="ECO:0000256" key="13">
    <source>
        <dbReference type="ARBA" id="ARBA00044502"/>
    </source>
</evidence>
<evidence type="ECO:0000256" key="10">
    <source>
        <dbReference type="ARBA" id="ARBA00023157"/>
    </source>
</evidence>
<comment type="caution">
    <text evidence="18">The sequence shown here is derived from an EMBL/GenBank/DDBJ whole genome shotgun (WGS) entry which is preliminary data.</text>
</comment>
<evidence type="ECO:0000256" key="8">
    <source>
        <dbReference type="ARBA" id="ARBA00023008"/>
    </source>
</evidence>
<feature type="compositionally biased region" description="Polar residues" evidence="16">
    <location>
        <begin position="185"/>
        <end position="203"/>
    </location>
</feature>
<keyword evidence="5" id="KW-0732">Signal</keyword>
<dbReference type="EC" id="1.14.99.56" evidence="15"/>
<dbReference type="Gene3D" id="2.70.50.70">
    <property type="match status" value="1"/>
</dbReference>
<dbReference type="AlphaFoldDB" id="A0A8K0JGL0"/>
<keyword evidence="6" id="KW-0136">Cellulose degradation</keyword>
<evidence type="ECO:0000256" key="9">
    <source>
        <dbReference type="ARBA" id="ARBA00023033"/>
    </source>
</evidence>
<protein>
    <recommendedName>
        <fullName evidence="15">lytic cellulose monooxygenase (C4-dehydrogenating)</fullName>
        <ecNumber evidence="15">1.14.99.56</ecNumber>
    </recommendedName>
</protein>
<keyword evidence="8" id="KW-0186">Copper</keyword>
<evidence type="ECO:0000256" key="1">
    <source>
        <dbReference type="ARBA" id="ARBA00001973"/>
    </source>
</evidence>
<organism evidence="18 19">
    <name type="scientific">Filobasidium floriforme</name>
    <dbReference type="NCBI Taxonomy" id="5210"/>
    <lineage>
        <taxon>Eukaryota</taxon>
        <taxon>Fungi</taxon>
        <taxon>Dikarya</taxon>
        <taxon>Basidiomycota</taxon>
        <taxon>Agaricomycotina</taxon>
        <taxon>Tremellomycetes</taxon>
        <taxon>Filobasidiales</taxon>
        <taxon>Filobasidiaceae</taxon>
        <taxon>Filobasidium</taxon>
    </lineage>
</organism>
<keyword evidence="12" id="KW-0624">Polysaccharide degradation</keyword>
<evidence type="ECO:0000256" key="15">
    <source>
        <dbReference type="ARBA" id="ARBA00047174"/>
    </source>
</evidence>
<keyword evidence="19" id="KW-1185">Reference proteome</keyword>
<name>A0A8K0JGL0_9TREE</name>
<evidence type="ECO:0000256" key="2">
    <source>
        <dbReference type="ARBA" id="ARBA00004613"/>
    </source>
</evidence>
<keyword evidence="10" id="KW-1015">Disulfide bond</keyword>
<keyword evidence="7" id="KW-0560">Oxidoreductase</keyword>
<dbReference type="PANTHER" id="PTHR33353">
    <property type="entry name" value="PUTATIVE (AFU_ORTHOLOGUE AFUA_1G12560)-RELATED"/>
    <property type="match status" value="1"/>
</dbReference>
<evidence type="ECO:0000313" key="19">
    <source>
        <dbReference type="Proteomes" id="UP000812966"/>
    </source>
</evidence>
<gene>
    <name evidence="18" type="ORF">FFLO_05605</name>
</gene>
<keyword evidence="11" id="KW-0119">Carbohydrate metabolism</keyword>
<comment type="similarity">
    <text evidence="13">Belongs to the polysaccharide monooxygenase AA9 family.</text>
</comment>
<evidence type="ECO:0000256" key="11">
    <source>
        <dbReference type="ARBA" id="ARBA00023277"/>
    </source>
</evidence>
<evidence type="ECO:0000256" key="6">
    <source>
        <dbReference type="ARBA" id="ARBA00023001"/>
    </source>
</evidence>
<evidence type="ECO:0000256" key="16">
    <source>
        <dbReference type="SAM" id="MobiDB-lite"/>
    </source>
</evidence>
<evidence type="ECO:0000256" key="5">
    <source>
        <dbReference type="ARBA" id="ARBA00022729"/>
    </source>
</evidence>
<dbReference type="GO" id="GO:0030245">
    <property type="term" value="P:cellulose catabolic process"/>
    <property type="evidence" value="ECO:0007669"/>
    <property type="project" value="UniProtKB-KW"/>
</dbReference>
<proteinExistence type="inferred from homology"/>
<dbReference type="PANTHER" id="PTHR33353:SF10">
    <property type="entry name" value="ENDO-BETA-1,4-GLUCANASE D"/>
    <property type="match status" value="1"/>
</dbReference>